<dbReference type="PANTHER" id="PTHR43618">
    <property type="entry name" value="7-ALPHA-HYDROXYSTEROID DEHYDROGENASE"/>
    <property type="match status" value="1"/>
</dbReference>
<keyword evidence="2" id="KW-0521">NADP</keyword>
<dbReference type="PANTHER" id="PTHR43618:SF4">
    <property type="entry name" value="SHORT CHAIN DEHYDROGENASE_REDUCTASE FAMILY (AFU_ORTHOLOGUE AFUA_7G04540)"/>
    <property type="match status" value="1"/>
</dbReference>
<keyword evidence="3" id="KW-0560">Oxidoreductase</keyword>
<organism evidence="5 6">
    <name type="scientific">Paraphaeosphaeria minitans</name>
    <dbReference type="NCBI Taxonomy" id="565426"/>
    <lineage>
        <taxon>Eukaryota</taxon>
        <taxon>Fungi</taxon>
        <taxon>Dikarya</taxon>
        <taxon>Ascomycota</taxon>
        <taxon>Pezizomycotina</taxon>
        <taxon>Dothideomycetes</taxon>
        <taxon>Pleosporomycetidae</taxon>
        <taxon>Pleosporales</taxon>
        <taxon>Massarineae</taxon>
        <taxon>Didymosphaeriaceae</taxon>
        <taxon>Paraphaeosphaeria</taxon>
    </lineage>
</organism>
<evidence type="ECO:0000256" key="2">
    <source>
        <dbReference type="ARBA" id="ARBA00022857"/>
    </source>
</evidence>
<proteinExistence type="inferred from homology"/>
<dbReference type="OrthoDB" id="3819888at2759"/>
<reference evidence="5" key="1">
    <citation type="journal article" date="2020" name="Mol. Plant Microbe Interact.">
        <title>Genome Sequence of the Biocontrol Agent Coniothyrium minitans strain Conio (IMI 134523).</title>
        <authorList>
            <person name="Patel D."/>
            <person name="Shittu T.A."/>
            <person name="Baroncelli R."/>
            <person name="Muthumeenakshi S."/>
            <person name="Osborne T.H."/>
            <person name="Janganan T.K."/>
            <person name="Sreenivasaprasad S."/>
        </authorList>
    </citation>
    <scope>NUCLEOTIDE SEQUENCE</scope>
    <source>
        <strain evidence="5">Conio</strain>
    </source>
</reference>
<dbReference type="Pfam" id="PF13561">
    <property type="entry name" value="adh_short_C2"/>
    <property type="match status" value="1"/>
</dbReference>
<evidence type="ECO:0000256" key="3">
    <source>
        <dbReference type="ARBA" id="ARBA00023002"/>
    </source>
</evidence>
<dbReference type="InterPro" id="IPR052178">
    <property type="entry name" value="Sec_Metab_Biosynth_SDR"/>
</dbReference>
<dbReference type="PRINTS" id="PR00081">
    <property type="entry name" value="GDHRDH"/>
</dbReference>
<evidence type="ECO:0000256" key="4">
    <source>
        <dbReference type="SAM" id="MobiDB-lite"/>
    </source>
</evidence>
<feature type="region of interest" description="Disordered" evidence="4">
    <location>
        <begin position="85"/>
        <end position="117"/>
    </location>
</feature>
<name>A0A9P6KTC6_9PLEO</name>
<comment type="caution">
    <text evidence="5">The sequence shown here is derived from an EMBL/GenBank/DDBJ whole genome shotgun (WGS) entry which is preliminary data.</text>
</comment>
<protein>
    <submittedName>
        <fullName evidence="5">Short chain dehydrogenase</fullName>
    </submittedName>
</protein>
<evidence type="ECO:0000313" key="5">
    <source>
        <dbReference type="EMBL" id="KAF9738130.1"/>
    </source>
</evidence>
<gene>
    <name evidence="5" type="ORF">PMIN01_03413</name>
</gene>
<dbReference type="Gene3D" id="3.40.50.720">
    <property type="entry name" value="NAD(P)-binding Rossmann-like Domain"/>
    <property type="match status" value="1"/>
</dbReference>
<keyword evidence="6" id="KW-1185">Reference proteome</keyword>
<evidence type="ECO:0000313" key="6">
    <source>
        <dbReference type="Proteomes" id="UP000756921"/>
    </source>
</evidence>
<accession>A0A9P6KTC6</accession>
<dbReference type="InterPro" id="IPR002347">
    <property type="entry name" value="SDR_fam"/>
</dbReference>
<dbReference type="Proteomes" id="UP000756921">
    <property type="component" value="Unassembled WGS sequence"/>
</dbReference>
<dbReference type="CDD" id="cd05233">
    <property type="entry name" value="SDR_c"/>
    <property type="match status" value="1"/>
</dbReference>
<dbReference type="InterPro" id="IPR036291">
    <property type="entry name" value="NAD(P)-bd_dom_sf"/>
</dbReference>
<evidence type="ECO:0000256" key="1">
    <source>
        <dbReference type="ARBA" id="ARBA00006484"/>
    </source>
</evidence>
<sequence length="137" mass="15221">MPELHQIPHQSMSTSVCNTNVFGPFLMTTASLHYLQKASEHQHGYSGHYSYNASKAAQIHLGRILSSEIAQMDFKIRVDSIAPDVVPSEMTTGESRDNNQKSEMPKEHKEGLPSDRPENVRNIAAAVLFCASCQHLN</sequence>
<feature type="compositionally biased region" description="Basic and acidic residues" evidence="4">
    <location>
        <begin position="94"/>
        <end position="117"/>
    </location>
</feature>
<dbReference type="GO" id="GO:0016491">
    <property type="term" value="F:oxidoreductase activity"/>
    <property type="evidence" value="ECO:0007669"/>
    <property type="project" value="UniProtKB-KW"/>
</dbReference>
<comment type="similarity">
    <text evidence="1">Belongs to the short-chain dehydrogenases/reductases (SDR) family.</text>
</comment>
<dbReference type="AlphaFoldDB" id="A0A9P6KTC6"/>
<dbReference type="EMBL" id="WJXW01000003">
    <property type="protein sequence ID" value="KAF9738130.1"/>
    <property type="molecule type" value="Genomic_DNA"/>
</dbReference>
<dbReference type="SUPFAM" id="SSF51735">
    <property type="entry name" value="NAD(P)-binding Rossmann-fold domains"/>
    <property type="match status" value="1"/>
</dbReference>